<protein>
    <recommendedName>
        <fullName evidence="4">CCHC-type domain-containing protein</fullName>
    </recommendedName>
</protein>
<gene>
    <name evidence="2" type="ORF">O181_089865</name>
</gene>
<reference evidence="2" key="1">
    <citation type="submission" date="2021-03" db="EMBL/GenBank/DDBJ databases">
        <title>Draft genome sequence of rust myrtle Austropuccinia psidii MF-1, a brazilian biotype.</title>
        <authorList>
            <person name="Quecine M.C."/>
            <person name="Pachon D.M.R."/>
            <person name="Bonatelli M.L."/>
            <person name="Correr F.H."/>
            <person name="Franceschini L.M."/>
            <person name="Leite T.F."/>
            <person name="Margarido G.R.A."/>
            <person name="Almeida C.A."/>
            <person name="Ferrarezi J.A."/>
            <person name="Labate C.A."/>
        </authorList>
    </citation>
    <scope>NUCLEOTIDE SEQUENCE</scope>
    <source>
        <strain evidence="2">MF-1</strain>
    </source>
</reference>
<dbReference type="OrthoDB" id="2506710at2759"/>
<organism evidence="2 3">
    <name type="scientific">Austropuccinia psidii MF-1</name>
    <dbReference type="NCBI Taxonomy" id="1389203"/>
    <lineage>
        <taxon>Eukaryota</taxon>
        <taxon>Fungi</taxon>
        <taxon>Dikarya</taxon>
        <taxon>Basidiomycota</taxon>
        <taxon>Pucciniomycotina</taxon>
        <taxon>Pucciniomycetes</taxon>
        <taxon>Pucciniales</taxon>
        <taxon>Sphaerophragmiaceae</taxon>
        <taxon>Austropuccinia</taxon>
    </lineage>
</organism>
<dbReference type="EMBL" id="AVOT02055644">
    <property type="protein sequence ID" value="MBW0550150.1"/>
    <property type="molecule type" value="Genomic_DNA"/>
</dbReference>
<dbReference type="InterPro" id="IPR036875">
    <property type="entry name" value="Znf_CCHC_sf"/>
</dbReference>
<dbReference type="GO" id="GO:0006397">
    <property type="term" value="P:mRNA processing"/>
    <property type="evidence" value="ECO:0007669"/>
    <property type="project" value="UniProtKB-KW"/>
</dbReference>
<keyword evidence="1" id="KW-0507">mRNA processing</keyword>
<dbReference type="GO" id="GO:0003676">
    <property type="term" value="F:nucleic acid binding"/>
    <property type="evidence" value="ECO:0007669"/>
    <property type="project" value="InterPro"/>
</dbReference>
<name>A0A9Q3IUP7_9BASI</name>
<sequence length="163" mass="19471">MRQDHGKHFWPRWKEKIISKWENDSSRFKLENSFEEAIFNIGRDRPISWFLKLKHRLTVLYPGMSETMIHKRISKKCCGDLQNAIRSRYIELFSTEDYINPMEDITTRTKICRNWYKPTMDNKTSGKPIPKSNNPHYKAPLKCHKCRSTSHLANTCPRKTRIN</sequence>
<evidence type="ECO:0000313" key="2">
    <source>
        <dbReference type="EMBL" id="MBW0550150.1"/>
    </source>
</evidence>
<dbReference type="SUPFAM" id="SSF57756">
    <property type="entry name" value="Retrovirus zinc finger-like domains"/>
    <property type="match status" value="1"/>
</dbReference>
<keyword evidence="3" id="KW-1185">Reference proteome</keyword>
<dbReference type="AlphaFoldDB" id="A0A9Q3IUP7"/>
<evidence type="ECO:0008006" key="4">
    <source>
        <dbReference type="Google" id="ProtNLM"/>
    </source>
</evidence>
<dbReference type="GO" id="GO:0008270">
    <property type="term" value="F:zinc ion binding"/>
    <property type="evidence" value="ECO:0007669"/>
    <property type="project" value="InterPro"/>
</dbReference>
<comment type="caution">
    <text evidence="2">The sequence shown here is derived from an EMBL/GenBank/DDBJ whole genome shotgun (WGS) entry which is preliminary data.</text>
</comment>
<evidence type="ECO:0000313" key="3">
    <source>
        <dbReference type="Proteomes" id="UP000765509"/>
    </source>
</evidence>
<evidence type="ECO:0000256" key="1">
    <source>
        <dbReference type="ARBA" id="ARBA00022664"/>
    </source>
</evidence>
<proteinExistence type="predicted"/>
<accession>A0A9Q3IUP7</accession>
<dbReference type="Proteomes" id="UP000765509">
    <property type="component" value="Unassembled WGS sequence"/>
</dbReference>